<name>A0A9W8ZQE7_9AGAR</name>
<evidence type="ECO:0000313" key="1">
    <source>
        <dbReference type="EMBL" id="KAJ4463597.1"/>
    </source>
</evidence>
<accession>A0A9W8ZQE7</accession>
<proteinExistence type="predicted"/>
<dbReference type="AlphaFoldDB" id="A0A9W8ZQE7"/>
<reference evidence="1" key="2">
    <citation type="journal article" date="2023" name="Proc. Natl. Acad. Sci. U.S.A.">
        <title>A global phylogenomic analysis of the shiitake genus Lentinula.</title>
        <authorList>
            <person name="Sierra-Patev S."/>
            <person name="Min B."/>
            <person name="Naranjo-Ortiz M."/>
            <person name="Looney B."/>
            <person name="Konkel Z."/>
            <person name="Slot J.C."/>
            <person name="Sakamoto Y."/>
            <person name="Steenwyk J.L."/>
            <person name="Rokas A."/>
            <person name="Carro J."/>
            <person name="Camarero S."/>
            <person name="Ferreira P."/>
            <person name="Molpeceres G."/>
            <person name="Ruiz-Duenas F.J."/>
            <person name="Serrano A."/>
            <person name="Henrissat B."/>
            <person name="Drula E."/>
            <person name="Hughes K.W."/>
            <person name="Mata J.L."/>
            <person name="Ishikawa N.K."/>
            <person name="Vargas-Isla R."/>
            <person name="Ushijima S."/>
            <person name="Smith C.A."/>
            <person name="Donoghue J."/>
            <person name="Ahrendt S."/>
            <person name="Andreopoulos W."/>
            <person name="He G."/>
            <person name="LaButti K."/>
            <person name="Lipzen A."/>
            <person name="Ng V."/>
            <person name="Riley R."/>
            <person name="Sandor L."/>
            <person name="Barry K."/>
            <person name="Martinez A.T."/>
            <person name="Xiao Y."/>
            <person name="Gibbons J.G."/>
            <person name="Terashima K."/>
            <person name="Grigoriev I.V."/>
            <person name="Hibbett D."/>
        </authorList>
    </citation>
    <scope>NUCLEOTIDE SEQUENCE</scope>
    <source>
        <strain evidence="1">Sp2 HRB7682 ss15</strain>
    </source>
</reference>
<dbReference type="Proteomes" id="UP001150238">
    <property type="component" value="Unassembled WGS sequence"/>
</dbReference>
<gene>
    <name evidence="2" type="ORF">C8J55DRAFT_567164</name>
    <name evidence="1" type="ORF">C8J55DRAFT_567478</name>
</gene>
<dbReference type="EMBL" id="JANVFS010000063">
    <property type="protein sequence ID" value="KAJ4464034.1"/>
    <property type="molecule type" value="Genomic_DNA"/>
</dbReference>
<comment type="caution">
    <text evidence="1">The sequence shown here is derived from an EMBL/GenBank/DDBJ whole genome shotgun (WGS) entry which is preliminary data.</text>
</comment>
<evidence type="ECO:0000313" key="3">
    <source>
        <dbReference type="Proteomes" id="UP001150238"/>
    </source>
</evidence>
<organism evidence="1 3">
    <name type="scientific">Lentinula lateritia</name>
    <dbReference type="NCBI Taxonomy" id="40482"/>
    <lineage>
        <taxon>Eukaryota</taxon>
        <taxon>Fungi</taxon>
        <taxon>Dikarya</taxon>
        <taxon>Basidiomycota</taxon>
        <taxon>Agaricomycotina</taxon>
        <taxon>Agaricomycetes</taxon>
        <taxon>Agaricomycetidae</taxon>
        <taxon>Agaricales</taxon>
        <taxon>Marasmiineae</taxon>
        <taxon>Omphalotaceae</taxon>
        <taxon>Lentinula</taxon>
    </lineage>
</organism>
<protein>
    <submittedName>
        <fullName evidence="1">Uncharacterized protein</fullName>
    </submittedName>
</protein>
<dbReference type="EMBL" id="JANVFS010000069">
    <property type="protein sequence ID" value="KAJ4463597.1"/>
    <property type="molecule type" value="Genomic_DNA"/>
</dbReference>
<evidence type="ECO:0000313" key="2">
    <source>
        <dbReference type="EMBL" id="KAJ4464034.1"/>
    </source>
</evidence>
<sequence>MFISDNPYEDGYRSEIDAITGEVVKRMTDALKREFVVQFRRYGTVKQRRILNRKYKDIRIGIKCDISPNRIRCRGCMPTRICSRVARITKFRVMADMNITEAQYEDLKLWYIRSKNQTHFESFQNIQFCFMYTESETSEPEDCVGTKIILDKKTRNGRKKIADNKSGEVCMMDSDEPRNEPKNVLDKEVMLIMAEVMDGIQYANTISEPEHGEPCIANDPQYSLHELEYLTADQITNRTATIDFNNGVDTSFCSSQSVPLHGQHFVPFPDSVVATEFGKIPFSDPFTHMPGNYQQHAEDLPGTVSAFQSFSYANSSSLFNALGQAVISTDSTYSMSFPGHPNH</sequence>
<reference evidence="1" key="1">
    <citation type="submission" date="2022-08" db="EMBL/GenBank/DDBJ databases">
        <authorList>
            <consortium name="DOE Joint Genome Institute"/>
            <person name="Min B."/>
            <person name="Riley R."/>
            <person name="Sierra-Patev S."/>
            <person name="Naranjo-Ortiz M."/>
            <person name="Looney B."/>
            <person name="Konkel Z."/>
            <person name="Slot J.C."/>
            <person name="Sakamoto Y."/>
            <person name="Steenwyk J.L."/>
            <person name="Rokas A."/>
            <person name="Carro J."/>
            <person name="Camarero S."/>
            <person name="Ferreira P."/>
            <person name="Molpeceres G."/>
            <person name="Ruiz-Duenas F.J."/>
            <person name="Serrano A."/>
            <person name="Henrissat B."/>
            <person name="Drula E."/>
            <person name="Hughes K.W."/>
            <person name="Mata J.L."/>
            <person name="Ishikawa N.K."/>
            <person name="Vargas-Isla R."/>
            <person name="Ushijima S."/>
            <person name="Smith C.A."/>
            <person name="Ahrendt S."/>
            <person name="Andreopoulos W."/>
            <person name="He G."/>
            <person name="Labutti K."/>
            <person name="Lipzen A."/>
            <person name="Ng V."/>
            <person name="Sandor L."/>
            <person name="Barry K."/>
            <person name="Martinez A.T."/>
            <person name="Xiao Y."/>
            <person name="Gibbons J.G."/>
            <person name="Terashima K."/>
            <person name="Hibbett D.S."/>
            <person name="Grigoriev I.V."/>
        </authorList>
    </citation>
    <scope>NUCLEOTIDE SEQUENCE</scope>
    <source>
        <strain evidence="1">Sp2 HRB7682 ss15</strain>
    </source>
</reference>